<dbReference type="InterPro" id="IPR020097">
    <property type="entry name" value="PsdUridine_synth_TruA_a/b_dom"/>
</dbReference>
<keyword evidence="9" id="KW-1185">Reference proteome</keyword>
<dbReference type="SUPFAM" id="SSF55120">
    <property type="entry name" value="Pseudouridine synthase"/>
    <property type="match status" value="1"/>
</dbReference>
<gene>
    <name evidence="8" type="ORF">RFI_04737</name>
</gene>
<dbReference type="PANTHER" id="PTHR11142">
    <property type="entry name" value="PSEUDOURIDYLATE SYNTHASE"/>
    <property type="match status" value="1"/>
</dbReference>
<dbReference type="AlphaFoldDB" id="X6P2P9"/>
<feature type="compositionally biased region" description="Low complexity" evidence="5">
    <location>
        <begin position="170"/>
        <end position="198"/>
    </location>
</feature>
<proteinExistence type="inferred from homology"/>
<feature type="region of interest" description="Disordered" evidence="5">
    <location>
        <begin position="142"/>
        <end position="198"/>
    </location>
</feature>
<dbReference type="GO" id="GO:1990481">
    <property type="term" value="P:mRNA pseudouridine synthesis"/>
    <property type="evidence" value="ECO:0007669"/>
    <property type="project" value="TreeGrafter"/>
</dbReference>
<dbReference type="Gene3D" id="3.30.70.660">
    <property type="entry name" value="Pseudouridine synthase I, catalytic domain, C-terminal subdomain"/>
    <property type="match status" value="1"/>
</dbReference>
<keyword evidence="6" id="KW-1133">Transmembrane helix</keyword>
<evidence type="ECO:0000313" key="8">
    <source>
        <dbReference type="EMBL" id="ETO32383.1"/>
    </source>
</evidence>
<comment type="similarity">
    <text evidence="1 4">Belongs to the tRNA pseudouridine synthase TruA family.</text>
</comment>
<feature type="compositionally biased region" description="Basic and acidic residues" evidence="5">
    <location>
        <begin position="152"/>
        <end position="164"/>
    </location>
</feature>
<dbReference type="OrthoDB" id="10256309at2759"/>
<evidence type="ECO:0000313" key="9">
    <source>
        <dbReference type="Proteomes" id="UP000023152"/>
    </source>
</evidence>
<keyword evidence="6" id="KW-0472">Membrane</keyword>
<organism evidence="8 9">
    <name type="scientific">Reticulomyxa filosa</name>
    <dbReference type="NCBI Taxonomy" id="46433"/>
    <lineage>
        <taxon>Eukaryota</taxon>
        <taxon>Sar</taxon>
        <taxon>Rhizaria</taxon>
        <taxon>Retaria</taxon>
        <taxon>Foraminifera</taxon>
        <taxon>Monothalamids</taxon>
        <taxon>Reticulomyxidae</taxon>
        <taxon>Reticulomyxa</taxon>
    </lineage>
</organism>
<feature type="domain" description="Pseudouridine synthase I TruA alpha/beta" evidence="7">
    <location>
        <begin position="338"/>
        <end position="401"/>
    </location>
</feature>
<reference evidence="8 9" key="1">
    <citation type="journal article" date="2013" name="Curr. Biol.">
        <title>The Genome of the Foraminiferan Reticulomyxa filosa.</title>
        <authorList>
            <person name="Glockner G."/>
            <person name="Hulsmann N."/>
            <person name="Schleicher M."/>
            <person name="Noegel A.A."/>
            <person name="Eichinger L."/>
            <person name="Gallinger C."/>
            <person name="Pawlowski J."/>
            <person name="Sierra R."/>
            <person name="Euteneuer U."/>
            <person name="Pillet L."/>
            <person name="Moustafa A."/>
            <person name="Platzer M."/>
            <person name="Groth M."/>
            <person name="Szafranski K."/>
            <person name="Schliwa M."/>
        </authorList>
    </citation>
    <scope>NUCLEOTIDE SEQUENCE [LARGE SCALE GENOMIC DNA]</scope>
</reference>
<dbReference type="GO" id="GO:0003723">
    <property type="term" value="F:RNA binding"/>
    <property type="evidence" value="ECO:0007669"/>
    <property type="project" value="InterPro"/>
</dbReference>
<evidence type="ECO:0000259" key="7">
    <source>
        <dbReference type="Pfam" id="PF01416"/>
    </source>
</evidence>
<comment type="caution">
    <text evidence="8">The sequence shown here is derived from an EMBL/GenBank/DDBJ whole genome shotgun (WGS) entry which is preliminary data.</text>
</comment>
<feature type="transmembrane region" description="Helical" evidence="6">
    <location>
        <begin position="21"/>
        <end position="39"/>
    </location>
</feature>
<protein>
    <recommendedName>
        <fullName evidence="4">tRNA pseudouridine synthase</fullName>
        <ecNumber evidence="4">5.4.99.12</ecNumber>
    </recommendedName>
</protein>
<evidence type="ECO:0000256" key="1">
    <source>
        <dbReference type="ARBA" id="ARBA00009375"/>
    </source>
</evidence>
<name>X6P2P9_RETFI</name>
<keyword evidence="2 4" id="KW-0819">tRNA processing</keyword>
<dbReference type="Gene3D" id="3.30.70.580">
    <property type="entry name" value="Pseudouridine synthase I, catalytic domain, N-terminal subdomain"/>
    <property type="match status" value="1"/>
</dbReference>
<dbReference type="InterPro" id="IPR001406">
    <property type="entry name" value="PsdUridine_synth_TruA"/>
</dbReference>
<evidence type="ECO:0000256" key="3">
    <source>
        <dbReference type="ARBA" id="ARBA00023235"/>
    </source>
</evidence>
<dbReference type="InterPro" id="IPR020094">
    <property type="entry name" value="TruA/RsuA/RluB/E/F_N"/>
</dbReference>
<dbReference type="InterPro" id="IPR020095">
    <property type="entry name" value="PsdUridine_synth_TruA_C"/>
</dbReference>
<comment type="catalytic activity">
    <reaction evidence="4">
        <text>uridine(38/39/40) in tRNA = pseudouridine(38/39/40) in tRNA</text>
        <dbReference type="Rhea" id="RHEA:22376"/>
        <dbReference type="Rhea" id="RHEA-COMP:10085"/>
        <dbReference type="Rhea" id="RHEA-COMP:10087"/>
        <dbReference type="ChEBI" id="CHEBI:65314"/>
        <dbReference type="ChEBI" id="CHEBI:65315"/>
        <dbReference type="EC" id="5.4.99.12"/>
    </reaction>
</comment>
<evidence type="ECO:0000256" key="5">
    <source>
        <dbReference type="SAM" id="MobiDB-lite"/>
    </source>
</evidence>
<accession>X6P2P9</accession>
<keyword evidence="3 4" id="KW-0413">Isomerase</keyword>
<dbReference type="PANTHER" id="PTHR11142:SF4">
    <property type="entry name" value="PSEUDOURIDYLATE SYNTHASE 1 HOMOLOG"/>
    <property type="match status" value="1"/>
</dbReference>
<dbReference type="EMBL" id="ASPP01004244">
    <property type="protein sequence ID" value="ETO32383.1"/>
    <property type="molecule type" value="Genomic_DNA"/>
</dbReference>
<dbReference type="EC" id="5.4.99.12" evidence="4"/>
<dbReference type="GO" id="GO:0160147">
    <property type="term" value="F:tRNA pseudouridine(38-40) synthase activity"/>
    <property type="evidence" value="ECO:0007669"/>
    <property type="project" value="UniProtKB-EC"/>
</dbReference>
<dbReference type="GO" id="GO:0005634">
    <property type="term" value="C:nucleus"/>
    <property type="evidence" value="ECO:0007669"/>
    <property type="project" value="TreeGrafter"/>
</dbReference>
<evidence type="ECO:0000256" key="6">
    <source>
        <dbReference type="SAM" id="Phobius"/>
    </source>
</evidence>
<dbReference type="InterPro" id="IPR020103">
    <property type="entry name" value="PsdUridine_synth_cat_dom_sf"/>
</dbReference>
<sequence length="449" mass="51283">MEKNSENETPMVSRGKHKLEGTLFIAFFFFFFAHIYKSIRTKGESSDPPSKKLKLVASANENEKEQSKSVDIGSGRQQLVPVSRTDKEVHAAGAVFTIDLSNLFEKVSSTPCNTYSLSVPSSSPVTIATTSETNECDIVSSPNTICNSDNSSSKKEVESVETKSDSANFNSNSNINNITNNSNDNNNNNNNNDNNNNTNDWTQMINYINGYLPSDIRIQNIIRTTKTFDPYKHVSSRVYRYICPTYVFNRRLVMADDNTLESNFTNLAEYSQCFQKYGKDSKKDDSANIIDMQPDSKEQSSETKAIKLIVEKDIRKDYRMSEEEWQELVSLCHIFNKGTRNYHNFTKQINAEEGRAKRYMLEFSITKGKPLVYQGIEFVEFHIHGSSFMYNQIRKMIAFLVCLMHHNCMGVSPLPQEPWELYRTKIIETAFSDKHKVVWCAYVCVCGNL</sequence>
<evidence type="ECO:0000256" key="4">
    <source>
        <dbReference type="RuleBase" id="RU003792"/>
    </source>
</evidence>
<dbReference type="GO" id="GO:0031119">
    <property type="term" value="P:tRNA pseudouridine synthesis"/>
    <property type="evidence" value="ECO:0007669"/>
    <property type="project" value="TreeGrafter"/>
</dbReference>
<keyword evidence="6" id="KW-0812">Transmembrane</keyword>
<evidence type="ECO:0000256" key="2">
    <source>
        <dbReference type="ARBA" id="ARBA00022694"/>
    </source>
</evidence>
<dbReference type="Proteomes" id="UP000023152">
    <property type="component" value="Unassembled WGS sequence"/>
</dbReference>
<dbReference type="Pfam" id="PF01416">
    <property type="entry name" value="PseudoU_synth_1"/>
    <property type="match status" value="1"/>
</dbReference>